<name>A0A2Z5MUX5_BURPY</name>
<gene>
    <name evidence="1" type="ORF">CUJ89_08455</name>
</gene>
<reference evidence="1 2" key="1">
    <citation type="journal article" date="2018" name="ISME J.">
        <title>Involvement of Burkholderiaceae and sulfurous volatiles in disease-suppressive soils.</title>
        <authorList>
            <person name="Carrion V.J."/>
            <person name="Cordovez V."/>
            <person name="Tyc O."/>
            <person name="Etalo D.W."/>
            <person name="de Bruijn I."/>
            <person name="de Jager V.C."/>
            <person name="Medema M.H."/>
            <person name="Eberl L."/>
            <person name="Raaijmakers J.M."/>
        </authorList>
    </citation>
    <scope>NUCLEOTIDE SEQUENCE [LARGE SCALE GENOMIC DNA]</scope>
    <source>
        <strain evidence="2">mHSR5</strain>
    </source>
</reference>
<proteinExistence type="predicted"/>
<dbReference type="AlphaFoldDB" id="A0A2Z5MUX5"/>
<dbReference type="EMBL" id="CP024902">
    <property type="protein sequence ID" value="AXF20506.1"/>
    <property type="molecule type" value="Genomic_DNA"/>
</dbReference>
<evidence type="ECO:0000313" key="2">
    <source>
        <dbReference type="Proteomes" id="UP000253104"/>
    </source>
</evidence>
<sequence length="69" mass="7966">MQKKFVMRGYEMNCEPRVTDDGKYAAQVEVTKLGFSREAAFRQLGEFATEAEAVEYAKNFSVEWLSRYG</sequence>
<evidence type="ECO:0000313" key="1">
    <source>
        <dbReference type="EMBL" id="AXF20506.1"/>
    </source>
</evidence>
<accession>A0A2Z5MUX5</accession>
<protein>
    <submittedName>
        <fullName evidence="1">Uncharacterized protein</fullName>
    </submittedName>
</protein>
<dbReference type="OrthoDB" id="9013845at2"/>
<organism evidence="1 2">
    <name type="scientific">Burkholderia pyrrocinia</name>
    <name type="common">Pseudomonas pyrrocinia</name>
    <dbReference type="NCBI Taxonomy" id="60550"/>
    <lineage>
        <taxon>Bacteria</taxon>
        <taxon>Pseudomonadati</taxon>
        <taxon>Pseudomonadota</taxon>
        <taxon>Betaproteobacteria</taxon>
        <taxon>Burkholderiales</taxon>
        <taxon>Burkholderiaceae</taxon>
        <taxon>Burkholderia</taxon>
        <taxon>Burkholderia cepacia complex</taxon>
    </lineage>
</organism>
<dbReference type="Proteomes" id="UP000253104">
    <property type="component" value="Chromosome mHSR5_A"/>
</dbReference>
<dbReference type="RefSeq" id="WP_114176921.1">
    <property type="nucleotide sequence ID" value="NZ_CP024902.1"/>
</dbReference>